<evidence type="ECO:0000313" key="4">
    <source>
        <dbReference type="EMBL" id="MCX2743960.1"/>
    </source>
</evidence>
<dbReference type="Gene3D" id="3.30.830.10">
    <property type="entry name" value="Metalloenzyme, LuxS/M16 peptidase-like"/>
    <property type="match status" value="4"/>
</dbReference>
<dbReference type="EMBL" id="JAPFQN010000005">
    <property type="protein sequence ID" value="MCX2743960.1"/>
    <property type="molecule type" value="Genomic_DNA"/>
</dbReference>
<proteinExistence type="inferred from homology"/>
<dbReference type="PANTHER" id="PTHR11851">
    <property type="entry name" value="METALLOPROTEASE"/>
    <property type="match status" value="1"/>
</dbReference>
<evidence type="ECO:0000256" key="1">
    <source>
        <dbReference type="ARBA" id="ARBA00007261"/>
    </source>
</evidence>
<sequence length="925" mass="104215">MKKLLIALLFILGGFYGINAQDELLITPDDISIDYEKFVLENGLTLIVHEDHKAPIVAVNVWYHVGSKNEKPGKSGFAHLFEHLMFNGSENFNDDYFQALERIGGTDLNGTTNNDRTNYFQNVPKGSLDQVLWLESDRMGHLLGAIDQDKLDEQRGVVQNEKRQGENQPYGKQYDLLVKAMFPKGHPYSWTVIGEMEDLNAASLEDVQEWFKSYYGAANATLVVAGDITPEVALEKVKKYFGNIPAGPTMVVPQVNIPIRESDTREYYQDRVAEARVVKAWNTPPWGSKESAHLELAAMILSSGKNSRLYKNLIYDKQIATGAYAFNWEKELVSNFIIQANAKPGVNIYDLEKEIELILEDFIKNGPTQDELHRVKSDYFADYLKGLERIGGFGGKSDILAQNQVYGNDPSYYKTWLEYLKETSVEEIQKTAAKWLRNGSHTIICEPFPEYSVTGEEADRSGLPEVTEVSAIKFPELQTRELKNGLKIKLARREGVPTMVINMVLDAGYASDQFASPGTAKLAMNMMDEGTKNMSALEINDKLQRLGASVGAYSDLDNSYVTLNTLKPTLEESMKIFSDVLLNPAFPEKELERLKKQQIASIQREKTTPVQMALRVVPKYLYPENHAYHQPLTGSGYEETVNQLEREDMINFYNQWIRPNNATLVVVGDISMDELEDIVKENLSQWKKGDIPEKTLTEVNVEKSDVLYLMDRPESQQSVIFGAKLIPGYGEIDEIAANSMMDVYGGEFTSRLNMNLREDKHWAYGAFGFIQDSKGQRPFISYAPVQTDKTAESVTEIRKEMGGISGDKPVTNEELAKVINNTVLQLPGQWETNSAVASSLVDQVVYGLPEDYYSTYGDKVKGVKVDDVNQLARKIINKDQINWFIVGDKEKVMDELVEIGFKEIVVLDKDGNPVKPDSTTVKTEN</sequence>
<keyword evidence="5" id="KW-1185">Reference proteome</keyword>
<reference evidence="4 5" key="1">
    <citation type="submission" date="2022-11" db="EMBL/GenBank/DDBJ databases">
        <title>The characterization of three novel Bacteroidetes species and genomic analysis of their roles in tidal elemental geochemical cycles.</title>
        <authorList>
            <person name="Ma K."/>
        </authorList>
    </citation>
    <scope>NUCLEOTIDE SEQUENCE [LARGE SCALE GENOMIC DNA]</scope>
    <source>
        <strain evidence="4 5">M17</strain>
    </source>
</reference>
<evidence type="ECO:0000259" key="3">
    <source>
        <dbReference type="Pfam" id="PF05193"/>
    </source>
</evidence>
<dbReference type="InterPro" id="IPR011249">
    <property type="entry name" value="Metalloenz_LuxS/M16"/>
</dbReference>
<dbReference type="Proteomes" id="UP001209885">
    <property type="component" value="Unassembled WGS sequence"/>
</dbReference>
<dbReference type="SUPFAM" id="SSF63411">
    <property type="entry name" value="LuxS/MPP-like metallohydrolase"/>
    <property type="match status" value="4"/>
</dbReference>
<organism evidence="4 5">
    <name type="scientific">Mangrovivirga halotolerans</name>
    <dbReference type="NCBI Taxonomy" id="2993936"/>
    <lineage>
        <taxon>Bacteria</taxon>
        <taxon>Pseudomonadati</taxon>
        <taxon>Bacteroidota</taxon>
        <taxon>Cytophagia</taxon>
        <taxon>Cytophagales</taxon>
        <taxon>Mangrovivirgaceae</taxon>
        <taxon>Mangrovivirga</taxon>
    </lineage>
</organism>
<name>A0ABT3RQ90_9BACT</name>
<comment type="similarity">
    <text evidence="1">Belongs to the peptidase M16 family.</text>
</comment>
<evidence type="ECO:0000313" key="5">
    <source>
        <dbReference type="Proteomes" id="UP001209885"/>
    </source>
</evidence>
<dbReference type="InterPro" id="IPR050361">
    <property type="entry name" value="MPP/UQCRC_Complex"/>
</dbReference>
<dbReference type="InterPro" id="IPR007863">
    <property type="entry name" value="Peptidase_M16_C"/>
</dbReference>
<gene>
    <name evidence="4" type="ORF">OO013_08790</name>
</gene>
<comment type="caution">
    <text evidence="4">The sequence shown here is derived from an EMBL/GenBank/DDBJ whole genome shotgun (WGS) entry which is preliminary data.</text>
</comment>
<feature type="domain" description="Peptidase M16 N-terminal" evidence="2">
    <location>
        <begin position="48"/>
        <end position="180"/>
    </location>
</feature>
<dbReference type="PANTHER" id="PTHR11851:SF49">
    <property type="entry name" value="MITOCHONDRIAL-PROCESSING PEPTIDASE SUBUNIT ALPHA"/>
    <property type="match status" value="1"/>
</dbReference>
<protein>
    <submittedName>
        <fullName evidence="4">Pitrilysin family protein</fullName>
    </submittedName>
</protein>
<accession>A0ABT3RQ90</accession>
<dbReference type="RefSeq" id="WP_266056429.1">
    <property type="nucleotide sequence ID" value="NZ_JAPFQN010000005.1"/>
</dbReference>
<dbReference type="Pfam" id="PF05193">
    <property type="entry name" value="Peptidase_M16_C"/>
    <property type="match status" value="2"/>
</dbReference>
<feature type="domain" description="Peptidase M16 C-terminal" evidence="3">
    <location>
        <begin position="203"/>
        <end position="377"/>
    </location>
</feature>
<dbReference type="Pfam" id="PF00675">
    <property type="entry name" value="Peptidase_M16"/>
    <property type="match status" value="2"/>
</dbReference>
<dbReference type="InterPro" id="IPR011765">
    <property type="entry name" value="Pept_M16_N"/>
</dbReference>
<feature type="domain" description="Peptidase M16 N-terminal" evidence="2">
    <location>
        <begin position="496"/>
        <end position="619"/>
    </location>
</feature>
<evidence type="ECO:0000259" key="2">
    <source>
        <dbReference type="Pfam" id="PF00675"/>
    </source>
</evidence>
<feature type="domain" description="Peptidase M16 C-terminal" evidence="3">
    <location>
        <begin position="644"/>
        <end position="821"/>
    </location>
</feature>